<dbReference type="SUPFAM" id="SSF82866">
    <property type="entry name" value="Multidrug efflux transporter AcrB transmembrane domain"/>
    <property type="match status" value="2"/>
</dbReference>
<feature type="transmembrane region" description="Helical" evidence="6">
    <location>
        <begin position="401"/>
        <end position="419"/>
    </location>
</feature>
<feature type="transmembrane region" description="Helical" evidence="6">
    <location>
        <begin position="628"/>
        <end position="651"/>
    </location>
</feature>
<evidence type="ECO:0000256" key="5">
    <source>
        <dbReference type="ARBA" id="ARBA00023136"/>
    </source>
</evidence>
<keyword evidence="2" id="KW-1003">Cell membrane</keyword>
<organism evidence="8">
    <name type="scientific">marine metagenome</name>
    <dbReference type="NCBI Taxonomy" id="408172"/>
    <lineage>
        <taxon>unclassified sequences</taxon>
        <taxon>metagenomes</taxon>
        <taxon>ecological metagenomes</taxon>
    </lineage>
</organism>
<evidence type="ECO:0000313" key="8">
    <source>
        <dbReference type="EMBL" id="SUZ87081.1"/>
    </source>
</evidence>
<dbReference type="EMBL" id="UINC01001708">
    <property type="protein sequence ID" value="SUZ87081.1"/>
    <property type="molecule type" value="Genomic_DNA"/>
</dbReference>
<sequence length="763" mass="86646">MKIILQKLISIILDYPRWIIALTAFITVVMISFATQLKMNFSIEELFAINDPNVDKYFDFLEEFDREDNLILLMYECEDPFSYENLKLNKSLIEKFETIKGINEVTGLSNLEIFTDGEDELLRSVYPYIPQSTDSLFDAKKRITSSELVQETLISRDGKLASIAIELDESFNNHDMREKIIEEIDVYQNSVNWTWHQSGLPILRTRYVQLMVADTIRFLIPVAVMIVILFTLVFRSWLALLVPMSIIIMVVIWTIGLMVTLNIDFNIMTYIIPTLLFIIGIGDSVHFLVKYFGTLSEVKDKKKALSQTLEKIGTAIFLTSITTSIGFGSLIRSNIDIVRQFGMMTASGVMFAFILTVTYLPAMIMLCKQTPIKKLKSYSLGFRINILKGFINVVRSYPKPIIIFTFFFAIISVIGASKINSHNSLMDDLKPGINLYDDMMVAEKRMGAILPLELIVSIKNPSSSEVNDIRDPVFLQHLDMLQQYISSIEDIGKMVSMIDHIKEFNRAMNDGNNKYYTIPSSRSAITQTILIYGDQFNSLINFDYSKARITGRVKDIDSKRASEIKRDIYNFVEKKMPDYMKVEITGTTFLALATNDYLVSDLTTSFVAAFILITLVMIILFKSVPITLISIIPNTIPMLAMAAIMGYFDIILRPPTAMTFAVAFGIAVDDTIHYLTRYRMELPAHKWHYRMANDKTIMTTGLAMITTTGILVMGFLILTFSSFTPTADFGLLAALTIFIALICDLTFLPALLGLVKPKIYKDE</sequence>
<feature type="transmembrane region" description="Helical" evidence="6">
    <location>
        <begin position="15"/>
        <end position="34"/>
    </location>
</feature>
<evidence type="ECO:0000256" key="4">
    <source>
        <dbReference type="ARBA" id="ARBA00022989"/>
    </source>
</evidence>
<feature type="domain" description="SSD" evidence="7">
    <location>
        <begin position="206"/>
        <end position="366"/>
    </location>
</feature>
<keyword evidence="4 6" id="KW-1133">Transmembrane helix</keyword>
<comment type="subcellular location">
    <subcellularLocation>
        <location evidence="1">Cell membrane</location>
        <topology evidence="1">Multi-pass membrane protein</topology>
    </subcellularLocation>
</comment>
<keyword evidence="5 6" id="KW-0472">Membrane</keyword>
<dbReference type="Gene3D" id="1.20.1640.10">
    <property type="entry name" value="Multidrug efflux transporter AcrB transmembrane domain"/>
    <property type="match status" value="2"/>
</dbReference>
<evidence type="ECO:0000256" key="2">
    <source>
        <dbReference type="ARBA" id="ARBA00022475"/>
    </source>
</evidence>
<keyword evidence="3 6" id="KW-0812">Transmembrane</keyword>
<feature type="transmembrane region" description="Helical" evidence="6">
    <location>
        <begin position="216"/>
        <end position="234"/>
    </location>
</feature>
<proteinExistence type="predicted"/>
<dbReference type="Pfam" id="PF03176">
    <property type="entry name" value="MMPL"/>
    <property type="match status" value="2"/>
</dbReference>
<dbReference type="PANTHER" id="PTHR33406:SF12">
    <property type="entry name" value="BLR2997 PROTEIN"/>
    <property type="match status" value="1"/>
</dbReference>
<feature type="transmembrane region" description="Helical" evidence="6">
    <location>
        <begin position="697"/>
        <end position="723"/>
    </location>
</feature>
<dbReference type="InterPro" id="IPR000731">
    <property type="entry name" value="SSD"/>
</dbReference>
<dbReference type="AlphaFoldDB" id="A0A381R5R3"/>
<evidence type="ECO:0000256" key="1">
    <source>
        <dbReference type="ARBA" id="ARBA00004651"/>
    </source>
</evidence>
<evidence type="ECO:0000259" key="7">
    <source>
        <dbReference type="PROSITE" id="PS50156"/>
    </source>
</evidence>
<dbReference type="GO" id="GO:0005886">
    <property type="term" value="C:plasma membrane"/>
    <property type="evidence" value="ECO:0007669"/>
    <property type="project" value="UniProtKB-SubCell"/>
</dbReference>
<feature type="transmembrane region" description="Helical" evidence="6">
    <location>
        <begin position="602"/>
        <end position="621"/>
    </location>
</feature>
<feature type="transmembrane region" description="Helical" evidence="6">
    <location>
        <begin position="312"/>
        <end position="331"/>
    </location>
</feature>
<dbReference type="PROSITE" id="PS50156">
    <property type="entry name" value="SSD"/>
    <property type="match status" value="2"/>
</dbReference>
<reference evidence="8" key="1">
    <citation type="submission" date="2018-05" db="EMBL/GenBank/DDBJ databases">
        <authorList>
            <person name="Lanie J.A."/>
            <person name="Ng W.-L."/>
            <person name="Kazmierczak K.M."/>
            <person name="Andrzejewski T.M."/>
            <person name="Davidsen T.M."/>
            <person name="Wayne K.J."/>
            <person name="Tettelin H."/>
            <person name="Glass J.I."/>
            <person name="Rusch D."/>
            <person name="Podicherti R."/>
            <person name="Tsui H.-C.T."/>
            <person name="Winkler M.E."/>
        </authorList>
    </citation>
    <scope>NUCLEOTIDE SEQUENCE</scope>
</reference>
<feature type="transmembrane region" description="Helical" evidence="6">
    <location>
        <begin position="343"/>
        <end position="366"/>
    </location>
</feature>
<accession>A0A381R5R3</accession>
<dbReference type="InterPro" id="IPR050545">
    <property type="entry name" value="Mycobact_MmpL"/>
</dbReference>
<dbReference type="InterPro" id="IPR004869">
    <property type="entry name" value="MMPL_dom"/>
</dbReference>
<protein>
    <recommendedName>
        <fullName evidence="7">SSD domain-containing protein</fullName>
    </recommendedName>
</protein>
<gene>
    <name evidence="8" type="ORF">METZ01_LOCUS39935</name>
</gene>
<feature type="transmembrane region" description="Helical" evidence="6">
    <location>
        <begin position="729"/>
        <end position="755"/>
    </location>
</feature>
<evidence type="ECO:0000256" key="6">
    <source>
        <dbReference type="SAM" id="Phobius"/>
    </source>
</evidence>
<name>A0A381R5R3_9ZZZZ</name>
<feature type="transmembrane region" description="Helical" evidence="6">
    <location>
        <begin position="270"/>
        <end position="292"/>
    </location>
</feature>
<evidence type="ECO:0000256" key="3">
    <source>
        <dbReference type="ARBA" id="ARBA00022692"/>
    </source>
</evidence>
<dbReference type="PANTHER" id="PTHR33406">
    <property type="entry name" value="MEMBRANE PROTEIN MJ1562-RELATED"/>
    <property type="match status" value="1"/>
</dbReference>
<feature type="transmembrane region" description="Helical" evidence="6">
    <location>
        <begin position="240"/>
        <end position="263"/>
    </location>
</feature>
<feature type="domain" description="SSD" evidence="7">
    <location>
        <begin position="657"/>
        <end position="754"/>
    </location>
</feature>